<evidence type="ECO:0000256" key="2">
    <source>
        <dbReference type="ARBA" id="ARBA00022801"/>
    </source>
</evidence>
<dbReference type="Pfam" id="PF00271">
    <property type="entry name" value="Helicase_C"/>
    <property type="match status" value="1"/>
</dbReference>
<dbReference type="Pfam" id="PF08482">
    <property type="entry name" value="HrpB_C"/>
    <property type="match status" value="1"/>
</dbReference>
<keyword evidence="3 7" id="KW-0347">Helicase</keyword>
<dbReference type="PANTHER" id="PTHR43519:SF1">
    <property type="entry name" value="ATP-DEPENDENT RNA HELICASE HRPB"/>
    <property type="match status" value="1"/>
</dbReference>
<dbReference type="GO" id="GO:0004386">
    <property type="term" value="F:helicase activity"/>
    <property type="evidence" value="ECO:0007669"/>
    <property type="project" value="UniProtKB-KW"/>
</dbReference>
<accession>A0A347TLG0</accession>
<evidence type="ECO:0000313" key="9">
    <source>
        <dbReference type="Proteomes" id="UP000224740"/>
    </source>
</evidence>
<dbReference type="Pfam" id="PF00270">
    <property type="entry name" value="DEAD"/>
    <property type="match status" value="1"/>
</dbReference>
<dbReference type="EMBL" id="CP032101">
    <property type="protein sequence ID" value="AXX87438.1"/>
    <property type="molecule type" value="Genomic_DNA"/>
</dbReference>
<dbReference type="Gene3D" id="1.20.120.1080">
    <property type="match status" value="1"/>
</dbReference>
<evidence type="ECO:0000259" key="5">
    <source>
        <dbReference type="PROSITE" id="PS51192"/>
    </source>
</evidence>
<dbReference type="SMART" id="SM00490">
    <property type="entry name" value="HELICc"/>
    <property type="match status" value="1"/>
</dbReference>
<evidence type="ECO:0000313" key="8">
    <source>
        <dbReference type="EMBL" id="PHO16223.1"/>
    </source>
</evidence>
<dbReference type="PROSITE" id="PS51194">
    <property type="entry name" value="HELICASE_CTER"/>
    <property type="match status" value="1"/>
</dbReference>
<dbReference type="InterPro" id="IPR013689">
    <property type="entry name" value="RNA_helicase_ATP-dep_HrpB_C"/>
</dbReference>
<dbReference type="FunFam" id="3.40.50.300:FF:002125">
    <property type="entry name" value="ATP-dependent helicase HrpB"/>
    <property type="match status" value="1"/>
</dbReference>
<dbReference type="EMBL" id="NXAO01000012">
    <property type="protein sequence ID" value="PHO16223.1"/>
    <property type="molecule type" value="Genomic_DNA"/>
</dbReference>
<dbReference type="PIRSF" id="PIRSF005496">
    <property type="entry name" value="ATP_hel_hrpB"/>
    <property type="match status" value="1"/>
</dbReference>
<dbReference type="Proteomes" id="UP000264693">
    <property type="component" value="Chromosome"/>
</dbReference>
<dbReference type="CDD" id="cd18791">
    <property type="entry name" value="SF2_C_RHA"/>
    <property type="match status" value="1"/>
</dbReference>
<organism evidence="7 10">
    <name type="scientific">Malaciobacter marinus</name>
    <dbReference type="NCBI Taxonomy" id="505249"/>
    <lineage>
        <taxon>Bacteria</taxon>
        <taxon>Pseudomonadati</taxon>
        <taxon>Campylobacterota</taxon>
        <taxon>Epsilonproteobacteria</taxon>
        <taxon>Campylobacterales</taxon>
        <taxon>Arcobacteraceae</taxon>
        <taxon>Malaciobacter</taxon>
    </lineage>
</organism>
<proteinExistence type="predicted"/>
<name>A0A347TLG0_9BACT</name>
<keyword evidence="9" id="KW-1185">Reference proteome</keyword>
<dbReference type="InterPro" id="IPR007502">
    <property type="entry name" value="Helicase-assoc_dom"/>
</dbReference>
<dbReference type="InterPro" id="IPR010225">
    <property type="entry name" value="HrpB"/>
</dbReference>
<dbReference type="GO" id="GO:0003676">
    <property type="term" value="F:nucleic acid binding"/>
    <property type="evidence" value="ECO:0007669"/>
    <property type="project" value="InterPro"/>
</dbReference>
<reference evidence="9" key="1">
    <citation type="submission" date="2017-09" db="EMBL/GenBank/DDBJ databases">
        <title>Arcobacter canalis sp. nov., a new species isolated from a water canal contaminated with urban sewage.</title>
        <authorList>
            <person name="Perez-Cataluna A."/>
            <person name="Salas-Masso N."/>
            <person name="Figueras M.J."/>
        </authorList>
    </citation>
    <scope>NUCLEOTIDE SEQUENCE [LARGE SCALE GENOMIC DNA]</scope>
    <source>
        <strain evidence="9">CECT 7727</strain>
    </source>
</reference>
<evidence type="ECO:0000256" key="4">
    <source>
        <dbReference type="ARBA" id="ARBA00022840"/>
    </source>
</evidence>
<evidence type="ECO:0000259" key="6">
    <source>
        <dbReference type="PROSITE" id="PS51194"/>
    </source>
</evidence>
<dbReference type="KEGG" id="amar:AMRN_1706"/>
<dbReference type="SMART" id="SM00847">
    <property type="entry name" value="HA2"/>
    <property type="match status" value="1"/>
</dbReference>
<dbReference type="NCBIfam" id="TIGR01970">
    <property type="entry name" value="DEAH_box_HrpB"/>
    <property type="match status" value="1"/>
</dbReference>
<evidence type="ECO:0000256" key="1">
    <source>
        <dbReference type="ARBA" id="ARBA00022741"/>
    </source>
</evidence>
<dbReference type="PROSITE" id="PS51192">
    <property type="entry name" value="HELICASE_ATP_BIND_1"/>
    <property type="match status" value="1"/>
</dbReference>
<reference evidence="8" key="2">
    <citation type="submission" date="2017-09" db="EMBL/GenBank/DDBJ databases">
        <authorList>
            <person name="Perez-Cataluna A."/>
            <person name="Figueras M.J."/>
            <person name="Salas-Masso N."/>
        </authorList>
    </citation>
    <scope>NUCLEOTIDE SEQUENCE</scope>
    <source>
        <strain evidence="8">CECT 7727</strain>
    </source>
</reference>
<evidence type="ECO:0000313" key="7">
    <source>
        <dbReference type="EMBL" id="AXX87438.1"/>
    </source>
</evidence>
<dbReference type="InterPro" id="IPR049614">
    <property type="entry name" value="HrpB_DEXH"/>
</dbReference>
<dbReference type="InterPro" id="IPR001650">
    <property type="entry name" value="Helicase_C-like"/>
</dbReference>
<evidence type="ECO:0000313" key="10">
    <source>
        <dbReference type="Proteomes" id="UP000264693"/>
    </source>
</evidence>
<dbReference type="GO" id="GO:0016787">
    <property type="term" value="F:hydrolase activity"/>
    <property type="evidence" value="ECO:0007669"/>
    <property type="project" value="UniProtKB-KW"/>
</dbReference>
<dbReference type="PANTHER" id="PTHR43519">
    <property type="entry name" value="ATP-DEPENDENT RNA HELICASE HRPB"/>
    <property type="match status" value="1"/>
</dbReference>
<gene>
    <name evidence="8" type="primary">hrpB</name>
    <name evidence="7" type="ORF">AMRN_1706</name>
    <name evidence="8" type="ORF">CPH92_02665</name>
</gene>
<protein>
    <submittedName>
        <fullName evidence="7">ATP-dependent helicase HrpB</fullName>
    </submittedName>
</protein>
<keyword evidence="1" id="KW-0547">Nucleotide-binding</keyword>
<sequence length="813" mass="93697">MNKLPIYEILDDLKSKLRTNKTVILQATTGAGKSTVVPTELLNETFLKNKKIIVLEPRRVAARVIANKLAQNLGEKVGQTVGYEIKLDSCVSKQTKILVLTEAILIRKIQANQSIDDIGLIIFDEFHERSIYTDLSLAFSLQIQDYLRDDLKLLIMSATLNSKKLSNFLDAPIITSIAKNYEVKSIYLNPDVKQPSYSDTSLVVDTIYKALRDSKKDILVFLAGVKQINEVRSSLNISEDILVLPLYSNLDKKQQDDAIQEQSKRKVILSTNIAQTSLTIKGVNVVIDTGLEKVSKYDSSNSMNHLNLSFISYESSIQRQGRAGRLENGVCYKLWHESKLLEKTSEPEILRVDLTQTLLELSLWQIDNFDDLNWLDIPNETSILHAKELLISLNMIDKEYKITTFGKKAISLGIHPRFAYMILKANELGFAYEACILASILNANSLQGDILSTFIDCYEKDKNSILLKEARQYFIKLKKFEFIKKEKFSYELLGVLALYAYPDRLAKLREENDTRYKLSNNKGAKLHKDSYLFNEVFLVVVNINAKAKDSFINQALKIEFKHIKKYFSTHIKKEQEVSFDKQNNKLISREVISFLHLQLDVKPCKLDDTKLTKLIINVIKNEGLELLNWDKKSLLLKQRVDFINYHDKSLKFPSFEKKYLLDSLDEWLGIYLSAIKTIEQLKKLDLYNILLNLLSWQQQQILNELVPAFFEAPSGSKIKIDYSNIEVAKLSIKIQEIFGVYETPKVLNNKLALQIELLTPAQRPIQITYDLKSFWENSYDEVRKELRGKYKKHYWPQNPYEAQATNKTKKMMK</sequence>
<feature type="domain" description="Helicase ATP-binding" evidence="5">
    <location>
        <begin position="14"/>
        <end position="178"/>
    </location>
</feature>
<dbReference type="SUPFAM" id="SSF52540">
    <property type="entry name" value="P-loop containing nucleoside triphosphate hydrolases"/>
    <property type="match status" value="1"/>
</dbReference>
<feature type="domain" description="Helicase C-terminal" evidence="6">
    <location>
        <begin position="203"/>
        <end position="365"/>
    </location>
</feature>
<dbReference type="AlphaFoldDB" id="A0A347TLG0"/>
<keyword evidence="2" id="KW-0378">Hydrolase</keyword>
<dbReference type="CDD" id="cd17990">
    <property type="entry name" value="DEXHc_HrpB"/>
    <property type="match status" value="1"/>
</dbReference>
<dbReference type="Gene3D" id="3.40.50.300">
    <property type="entry name" value="P-loop containing nucleotide triphosphate hydrolases"/>
    <property type="match status" value="2"/>
</dbReference>
<dbReference type="InterPro" id="IPR027417">
    <property type="entry name" value="P-loop_NTPase"/>
</dbReference>
<dbReference type="Proteomes" id="UP000224740">
    <property type="component" value="Unassembled WGS sequence"/>
</dbReference>
<dbReference type="GO" id="GO:0005524">
    <property type="term" value="F:ATP binding"/>
    <property type="evidence" value="ECO:0007669"/>
    <property type="project" value="UniProtKB-KW"/>
</dbReference>
<reference evidence="7 10" key="3">
    <citation type="submission" date="2018-08" db="EMBL/GenBank/DDBJ databases">
        <title>Complete genome of the Arcobacter marinus type strain JCM 15502.</title>
        <authorList>
            <person name="Miller W.G."/>
            <person name="Yee E."/>
            <person name="Huynh S."/>
            <person name="Parker C.T."/>
        </authorList>
    </citation>
    <scope>NUCLEOTIDE SEQUENCE [LARGE SCALE GENOMIC DNA]</scope>
    <source>
        <strain evidence="7 10">JCM 15502</strain>
    </source>
</reference>
<dbReference type="RefSeq" id="WP_099310242.1">
    <property type="nucleotide sequence ID" value="NZ_CP032101.1"/>
</dbReference>
<evidence type="ECO:0000256" key="3">
    <source>
        <dbReference type="ARBA" id="ARBA00022806"/>
    </source>
</evidence>
<dbReference type="InterPro" id="IPR011545">
    <property type="entry name" value="DEAD/DEAH_box_helicase_dom"/>
</dbReference>
<dbReference type="InterPro" id="IPR014001">
    <property type="entry name" value="Helicase_ATP-bd"/>
</dbReference>
<dbReference type="SMART" id="SM00487">
    <property type="entry name" value="DEXDc"/>
    <property type="match status" value="1"/>
</dbReference>
<keyword evidence="4" id="KW-0067">ATP-binding</keyword>